<evidence type="ECO:0000313" key="4">
    <source>
        <dbReference type="EMBL" id="AWU39949.1"/>
    </source>
</evidence>
<feature type="signal peptide" evidence="3">
    <location>
        <begin position="1"/>
        <end position="23"/>
    </location>
</feature>
<evidence type="ECO:0000256" key="1">
    <source>
        <dbReference type="SAM" id="Coils"/>
    </source>
</evidence>
<keyword evidence="3" id="KW-0732">Signal</keyword>
<keyword evidence="5" id="KW-1185">Reference proteome</keyword>
<keyword evidence="1" id="KW-0175">Coiled coil</keyword>
<feature type="compositionally biased region" description="Polar residues" evidence="2">
    <location>
        <begin position="32"/>
        <end position="43"/>
    </location>
</feature>
<dbReference type="EMBL" id="CP029812">
    <property type="protein sequence ID" value="AWU39949.1"/>
    <property type="molecule type" value="Genomic_DNA"/>
</dbReference>
<gene>
    <name evidence="4" type="ORF">DM808_02125</name>
</gene>
<proteinExistence type="predicted"/>
<feature type="chain" id="PRO_5045469267" description="Lipoprotein" evidence="3">
    <location>
        <begin position="24"/>
        <end position="203"/>
    </location>
</feature>
<dbReference type="PROSITE" id="PS51257">
    <property type="entry name" value="PROKAR_LIPOPROTEIN"/>
    <property type="match status" value="1"/>
</dbReference>
<name>A0ABN5M2A9_9FLAO</name>
<reference evidence="4 5" key="1">
    <citation type="journal article" date="2018" name="Genome Biol. Evol.">
        <title>Parallel and Gradual Genome Erosion in the Blattabacterium Endosymbionts of Mastotermes darwiniensis and Cryptocercus Wood Roaches.</title>
        <authorList>
            <person name="Kinjo Y."/>
            <person name="Bourguignon T."/>
            <person name="Tong K.J."/>
            <person name="Kuwahara H."/>
            <person name="Lim S.J."/>
            <person name="Yoon K.B."/>
            <person name="Shigenobu S."/>
            <person name="Park Y.C."/>
            <person name="Nalepa C.A."/>
            <person name="Hongoh Y."/>
            <person name="Ohkuma M."/>
            <person name="Lo N."/>
            <person name="Tokuda G."/>
        </authorList>
    </citation>
    <scope>NUCLEOTIDE SEQUENCE [LARGE SCALE GENOMIC DNA]</scope>
    <source>
        <strain evidence="4 5">CPUsv</strain>
    </source>
</reference>
<evidence type="ECO:0000256" key="3">
    <source>
        <dbReference type="SAM" id="SignalP"/>
    </source>
</evidence>
<feature type="coiled-coil region" evidence="1">
    <location>
        <begin position="88"/>
        <end position="115"/>
    </location>
</feature>
<protein>
    <recommendedName>
        <fullName evidence="6">Lipoprotein</fullName>
    </recommendedName>
</protein>
<evidence type="ECO:0008006" key="6">
    <source>
        <dbReference type="Google" id="ProtNLM"/>
    </source>
</evidence>
<sequence>MNTSMKFLIPTIFLSLGVFIVSCNDDEITYSNDPVNNTKPQESNNIPPQTPQNPTFVNSIPEENIIPPNYTFLMEETPNFKIPADIKPEELSKRIKDLEVKIKELEKESNFHQNQYYDMINNQKQILNETKRRRSVMRSKPYGSEEQLQAKKDFEEYKEYGKGKLKILKDKSLFLNEINKSITDSKNEQLALQKMQENLQKKN</sequence>
<dbReference type="Proteomes" id="UP000247917">
    <property type="component" value="Chromosome"/>
</dbReference>
<accession>A0ABN5M2A9</accession>
<organism evidence="4 5">
    <name type="scientific">Blattabacterium punctulatus</name>
    <dbReference type="NCBI Taxonomy" id="164514"/>
    <lineage>
        <taxon>Bacteria</taxon>
        <taxon>Pseudomonadati</taxon>
        <taxon>Bacteroidota</taxon>
        <taxon>Flavobacteriia</taxon>
        <taxon>Flavobacteriales</taxon>
        <taxon>Blattabacteriaceae</taxon>
        <taxon>Blattabacterium</taxon>
    </lineage>
</organism>
<dbReference type="RefSeq" id="WP_110495337.1">
    <property type="nucleotide sequence ID" value="NZ_CP029811.1"/>
</dbReference>
<evidence type="ECO:0000313" key="5">
    <source>
        <dbReference type="Proteomes" id="UP000247917"/>
    </source>
</evidence>
<feature type="region of interest" description="Disordered" evidence="2">
    <location>
        <begin position="32"/>
        <end position="51"/>
    </location>
</feature>
<evidence type="ECO:0000256" key="2">
    <source>
        <dbReference type="SAM" id="MobiDB-lite"/>
    </source>
</evidence>